<dbReference type="EMBL" id="CCBN010000014">
    <property type="protein sequence ID" value="CDO56276.1"/>
    <property type="molecule type" value="Genomic_DNA"/>
</dbReference>
<sequence length="512" mass="57389">MSAPESINFVKDAPLVSPSTPPSSQPLSSAKLLSTPPLPTIQTQIRPPPALPLVDSLSSSLQRLDSLNSSEERPRPVSKLNTILIADMPPDCDKNEDCDLNHSPKYRHYNDSYNQEIPSPHTKRRILTRVPINLKSILCTGHPRKRKPNRWVQFKGELLNDRIYKSNMISDVAVPADEVAACQASSAGTADSRAAGLKICIDDNDTDTDDDDYQPNGSDTEDETETYQEEPAYKSKHPREDSYESRENRPLASDLDLKSNSDNSTIIDDLHRPQLSGLQGTLEQRMTFYLKNYDYDDALNLAACVMNKNLEKEKVPISMMLKDSELGFSSLTAREALPRSLIPRPNLGERDVGTAPEFQSCKPRAEMRDEWRRRKLMSLRSEEQEYHQQDATPELISGHSQSQSQPRTQSPEFYSLPSQLVFPSVQRQQSQDSAPSSLHCSSESAVKLVISGSMTSTQKRTHSDMHPSAVAAPHALAEPVPKKKRCLVPQRLGLKRRPECRDRPSQTDVVLR</sequence>
<feature type="region of interest" description="Disordered" evidence="1">
    <location>
        <begin position="454"/>
        <end position="512"/>
    </location>
</feature>
<accession>A0A0J9XG33</accession>
<evidence type="ECO:0000313" key="2">
    <source>
        <dbReference type="EMBL" id="CDO56276.1"/>
    </source>
</evidence>
<evidence type="ECO:0000256" key="1">
    <source>
        <dbReference type="SAM" id="MobiDB-lite"/>
    </source>
</evidence>
<comment type="caution">
    <text evidence="2">The sequence shown here is derived from an EMBL/GenBank/DDBJ whole genome shotgun (WGS) entry which is preliminary data.</text>
</comment>
<dbReference type="Proteomes" id="UP000242525">
    <property type="component" value="Unassembled WGS sequence"/>
</dbReference>
<evidence type="ECO:0000313" key="3">
    <source>
        <dbReference type="Proteomes" id="UP000242525"/>
    </source>
</evidence>
<dbReference type="AlphaFoldDB" id="A0A0J9XG33"/>
<feature type="compositionally biased region" description="Acidic residues" evidence="1">
    <location>
        <begin position="203"/>
        <end position="228"/>
    </location>
</feature>
<protein>
    <submittedName>
        <fullName evidence="2">Uncharacterized protein</fullName>
    </submittedName>
</protein>
<feature type="compositionally biased region" description="Basic and acidic residues" evidence="1">
    <location>
        <begin position="238"/>
        <end position="259"/>
    </location>
</feature>
<name>A0A0J9XG33_GEOCN</name>
<reference evidence="2" key="1">
    <citation type="submission" date="2014-03" db="EMBL/GenBank/DDBJ databases">
        <authorList>
            <person name="Casaregola S."/>
        </authorList>
    </citation>
    <scope>NUCLEOTIDE SEQUENCE [LARGE SCALE GENOMIC DNA]</scope>
    <source>
        <strain evidence="2">CLIB 918</strain>
    </source>
</reference>
<feature type="compositionally biased region" description="Basic and acidic residues" evidence="1">
    <location>
        <begin position="496"/>
        <end position="512"/>
    </location>
</feature>
<organism evidence="2 3">
    <name type="scientific">Geotrichum candidum</name>
    <name type="common">Oospora lactis</name>
    <name type="synonym">Dipodascus geotrichum</name>
    <dbReference type="NCBI Taxonomy" id="1173061"/>
    <lineage>
        <taxon>Eukaryota</taxon>
        <taxon>Fungi</taxon>
        <taxon>Dikarya</taxon>
        <taxon>Ascomycota</taxon>
        <taxon>Saccharomycotina</taxon>
        <taxon>Dipodascomycetes</taxon>
        <taxon>Dipodascales</taxon>
        <taxon>Dipodascaceae</taxon>
        <taxon>Geotrichum</taxon>
    </lineage>
</organism>
<keyword evidence="3" id="KW-1185">Reference proteome</keyword>
<feature type="region of interest" description="Disordered" evidence="1">
    <location>
        <begin position="1"/>
        <end position="57"/>
    </location>
</feature>
<gene>
    <name evidence="2" type="ORF">BN980_GECA14s02056g</name>
</gene>
<feature type="region of interest" description="Disordered" evidence="1">
    <location>
        <begin position="382"/>
        <end position="411"/>
    </location>
</feature>
<proteinExistence type="predicted"/>
<feature type="compositionally biased region" description="Low complexity" evidence="1">
    <location>
        <begin position="400"/>
        <end position="411"/>
    </location>
</feature>
<feature type="region of interest" description="Disordered" evidence="1">
    <location>
        <begin position="203"/>
        <end position="260"/>
    </location>
</feature>
<feature type="region of interest" description="Disordered" evidence="1">
    <location>
        <begin position="344"/>
        <end position="364"/>
    </location>
</feature>